<proteinExistence type="predicted"/>
<gene>
    <name evidence="1" type="ORF">HCR_01580</name>
</gene>
<accession>A0ABM8FHU2</accession>
<dbReference type="Proteomes" id="UP001321445">
    <property type="component" value="Chromosome"/>
</dbReference>
<sequence length="143" mass="17114">MIEPQMRERLEKVLKKAAENPEDEKFSPLVALDAILKEIEKNGFMQIIDLDPYFGEVSLPLKEQADLLIRRYPEAFSFFEAFMKDLQEEIELFFEVTEMYEDEEFDQFVEDMRIIKARYGEIFENEYKEKMNDFVKTVLDDLA</sequence>
<evidence type="ECO:0000313" key="2">
    <source>
        <dbReference type="Proteomes" id="UP001321445"/>
    </source>
</evidence>
<name>A0ABM8FHU2_9BACT</name>
<organism evidence="1 2">
    <name type="scientific">Hydrogenimonas cancrithermarum</name>
    <dbReference type="NCBI Taxonomy" id="2993563"/>
    <lineage>
        <taxon>Bacteria</taxon>
        <taxon>Pseudomonadati</taxon>
        <taxon>Campylobacterota</taxon>
        <taxon>Epsilonproteobacteria</taxon>
        <taxon>Campylobacterales</taxon>
        <taxon>Hydrogenimonadaceae</taxon>
        <taxon>Hydrogenimonas</taxon>
    </lineage>
</organism>
<dbReference type="RefSeq" id="WP_286337060.1">
    <property type="nucleotide sequence ID" value="NZ_AP027370.1"/>
</dbReference>
<reference evidence="1 2" key="1">
    <citation type="submission" date="2023-03" db="EMBL/GenBank/DDBJ databases">
        <title>Description of Hydrogenimonas sp. ISO32.</title>
        <authorList>
            <person name="Mino S."/>
            <person name="Fukazawa S."/>
            <person name="Sawabe T."/>
        </authorList>
    </citation>
    <scope>NUCLEOTIDE SEQUENCE [LARGE SCALE GENOMIC DNA]</scope>
    <source>
        <strain evidence="1 2">ISO32</strain>
    </source>
</reference>
<protein>
    <submittedName>
        <fullName evidence="1">Uncharacterized protein</fullName>
    </submittedName>
</protein>
<dbReference type="EMBL" id="AP027370">
    <property type="protein sequence ID" value="BDY11846.1"/>
    <property type="molecule type" value="Genomic_DNA"/>
</dbReference>
<keyword evidence="2" id="KW-1185">Reference proteome</keyword>
<evidence type="ECO:0000313" key="1">
    <source>
        <dbReference type="EMBL" id="BDY11846.1"/>
    </source>
</evidence>